<organism evidence="3 4">
    <name type="scientific">Byssothecium circinans</name>
    <dbReference type="NCBI Taxonomy" id="147558"/>
    <lineage>
        <taxon>Eukaryota</taxon>
        <taxon>Fungi</taxon>
        <taxon>Dikarya</taxon>
        <taxon>Ascomycota</taxon>
        <taxon>Pezizomycotina</taxon>
        <taxon>Dothideomycetes</taxon>
        <taxon>Pleosporomycetidae</taxon>
        <taxon>Pleosporales</taxon>
        <taxon>Massarineae</taxon>
        <taxon>Massarinaceae</taxon>
        <taxon>Byssothecium</taxon>
    </lineage>
</organism>
<reference evidence="3" key="1">
    <citation type="journal article" date="2020" name="Stud. Mycol.">
        <title>101 Dothideomycetes genomes: a test case for predicting lifestyles and emergence of pathogens.</title>
        <authorList>
            <person name="Haridas S."/>
            <person name="Albert R."/>
            <person name="Binder M."/>
            <person name="Bloem J."/>
            <person name="Labutti K."/>
            <person name="Salamov A."/>
            <person name="Andreopoulos B."/>
            <person name="Baker S."/>
            <person name="Barry K."/>
            <person name="Bills G."/>
            <person name="Bluhm B."/>
            <person name="Cannon C."/>
            <person name="Castanera R."/>
            <person name="Culley D."/>
            <person name="Daum C."/>
            <person name="Ezra D."/>
            <person name="Gonzalez J."/>
            <person name="Henrissat B."/>
            <person name="Kuo A."/>
            <person name="Liang C."/>
            <person name="Lipzen A."/>
            <person name="Lutzoni F."/>
            <person name="Magnuson J."/>
            <person name="Mondo S."/>
            <person name="Nolan M."/>
            <person name="Ohm R."/>
            <person name="Pangilinan J."/>
            <person name="Park H.-J."/>
            <person name="Ramirez L."/>
            <person name="Alfaro M."/>
            <person name="Sun H."/>
            <person name="Tritt A."/>
            <person name="Yoshinaga Y."/>
            <person name="Zwiers L.-H."/>
            <person name="Turgeon B."/>
            <person name="Goodwin S."/>
            <person name="Spatafora J."/>
            <person name="Crous P."/>
            <person name="Grigoriev I."/>
        </authorList>
    </citation>
    <scope>NUCLEOTIDE SEQUENCE</scope>
    <source>
        <strain evidence="3">CBS 675.92</strain>
    </source>
</reference>
<name>A0A6A5U5K6_9PLEO</name>
<evidence type="ECO:0000313" key="4">
    <source>
        <dbReference type="Proteomes" id="UP000800035"/>
    </source>
</evidence>
<accession>A0A6A5U5K6</accession>
<evidence type="ECO:0000313" key="3">
    <source>
        <dbReference type="EMBL" id="KAF1960171.1"/>
    </source>
</evidence>
<dbReference type="AlphaFoldDB" id="A0A6A5U5K6"/>
<sequence length="244" mass="27845">MTKATNTQPLSPAASPKLTASQIVPGLNIKINDGTQLPPVDLDLPHAKLLQTWENLYNRYTFPVMSTSDFQNVVHHVMQDPTMSAATEPALEKEVAKRLLSAKRKHEEDLKKLQNEILMDEDIPDDLDELISYIWEHNQHAATQYMVQSYRKLRQRCPGQRKATAKPRKVSRSPSSTRTTCKIHRRSVTPAAIDDRPIQGQNPAPIQPKVIRRRTTAVRKTYKMKMNLPTPLRRSSRIANRNTL</sequence>
<dbReference type="Proteomes" id="UP000800035">
    <property type="component" value="Unassembled WGS sequence"/>
</dbReference>
<evidence type="ECO:0000256" key="2">
    <source>
        <dbReference type="SAM" id="MobiDB-lite"/>
    </source>
</evidence>
<keyword evidence="4" id="KW-1185">Reference proteome</keyword>
<evidence type="ECO:0000256" key="1">
    <source>
        <dbReference type="SAM" id="Coils"/>
    </source>
</evidence>
<dbReference type="EMBL" id="ML976983">
    <property type="protein sequence ID" value="KAF1960171.1"/>
    <property type="molecule type" value="Genomic_DNA"/>
</dbReference>
<feature type="region of interest" description="Disordered" evidence="2">
    <location>
        <begin position="160"/>
        <end position="182"/>
    </location>
</feature>
<keyword evidence="1" id="KW-0175">Coiled coil</keyword>
<protein>
    <submittedName>
        <fullName evidence="3">Uncharacterized protein</fullName>
    </submittedName>
</protein>
<dbReference type="OrthoDB" id="10662718at2759"/>
<proteinExistence type="predicted"/>
<feature type="coiled-coil region" evidence="1">
    <location>
        <begin position="96"/>
        <end position="123"/>
    </location>
</feature>
<gene>
    <name evidence="3" type="ORF">CC80DRAFT_489383</name>
</gene>